<name>A0A1H4E1F7_9FLAO</name>
<proteinExistence type="predicted"/>
<dbReference type="Proteomes" id="UP000198820">
    <property type="component" value="Unassembled WGS sequence"/>
</dbReference>
<dbReference type="RefSeq" id="WP_093246039.1">
    <property type="nucleotide sequence ID" value="NZ_FNQF01000021.1"/>
</dbReference>
<organism evidence="1 2">
    <name type="scientific">Psychroflexus halocasei</name>
    <dbReference type="NCBI Taxonomy" id="908615"/>
    <lineage>
        <taxon>Bacteria</taxon>
        <taxon>Pseudomonadati</taxon>
        <taxon>Bacteroidota</taxon>
        <taxon>Flavobacteriia</taxon>
        <taxon>Flavobacteriales</taxon>
        <taxon>Flavobacteriaceae</taxon>
        <taxon>Psychroflexus</taxon>
    </lineage>
</organism>
<evidence type="ECO:0000313" key="2">
    <source>
        <dbReference type="Proteomes" id="UP000198820"/>
    </source>
</evidence>
<keyword evidence="2" id="KW-1185">Reference proteome</keyword>
<gene>
    <name evidence="1" type="ORF">SAMN05421540_1214</name>
</gene>
<evidence type="ECO:0000313" key="1">
    <source>
        <dbReference type="EMBL" id="SEA78390.1"/>
    </source>
</evidence>
<reference evidence="1 2" key="1">
    <citation type="submission" date="2016-10" db="EMBL/GenBank/DDBJ databases">
        <authorList>
            <person name="de Groot N.N."/>
        </authorList>
    </citation>
    <scope>NUCLEOTIDE SEQUENCE [LARGE SCALE GENOMIC DNA]</scope>
    <source>
        <strain evidence="1 2">DSM 23581</strain>
    </source>
</reference>
<sequence length="144" mass="17377">MKIIYLAIILIGTNLYAQDTIVYKGILRGDFLLETIELYPDNTFKWTNEYDLTWSEYGKYKITDNKLILKHFIFSDYPETMSLKDSISKIKKPTKTRVLEIENNRIYPITDKGKRITKMKDPYFRRKWGWLLGNRFEYKITREK</sequence>
<accession>A0A1H4E1F7</accession>
<dbReference type="AlphaFoldDB" id="A0A1H4E1F7"/>
<dbReference type="EMBL" id="FNQF01000021">
    <property type="protein sequence ID" value="SEA78390.1"/>
    <property type="molecule type" value="Genomic_DNA"/>
</dbReference>
<protein>
    <submittedName>
        <fullName evidence="1">Uncharacterized protein</fullName>
    </submittedName>
</protein>